<organism evidence="1">
    <name type="scientific">Arion vulgaris</name>
    <dbReference type="NCBI Taxonomy" id="1028688"/>
    <lineage>
        <taxon>Eukaryota</taxon>
        <taxon>Metazoa</taxon>
        <taxon>Spiralia</taxon>
        <taxon>Lophotrochozoa</taxon>
        <taxon>Mollusca</taxon>
        <taxon>Gastropoda</taxon>
        <taxon>Heterobranchia</taxon>
        <taxon>Euthyneura</taxon>
        <taxon>Panpulmonata</taxon>
        <taxon>Eupulmonata</taxon>
        <taxon>Stylommatophora</taxon>
        <taxon>Helicina</taxon>
        <taxon>Arionoidea</taxon>
        <taxon>Arionidae</taxon>
        <taxon>Arion</taxon>
    </lineage>
</organism>
<dbReference type="EMBL" id="HACG01023046">
    <property type="protein sequence ID" value="CEK69911.1"/>
    <property type="molecule type" value="Transcribed_RNA"/>
</dbReference>
<sequence>EREREKGCTTQAPWLRTRYIGDRCTTLKKINKTKKCNKQLFYHNVQEDIGTIKWRLKSYNKTWW</sequence>
<evidence type="ECO:0000313" key="1">
    <source>
        <dbReference type="EMBL" id="CEK69911.1"/>
    </source>
</evidence>
<reference evidence="1" key="1">
    <citation type="submission" date="2014-12" db="EMBL/GenBank/DDBJ databases">
        <title>Insight into the proteome of Arion vulgaris.</title>
        <authorList>
            <person name="Aradska J."/>
            <person name="Bulat T."/>
            <person name="Smidak R."/>
            <person name="Sarate P."/>
            <person name="Gangsoo J."/>
            <person name="Sialana F."/>
            <person name="Bilban M."/>
            <person name="Lubec G."/>
        </authorList>
    </citation>
    <scope>NUCLEOTIDE SEQUENCE</scope>
    <source>
        <tissue evidence="1">Skin</tissue>
    </source>
</reference>
<proteinExistence type="predicted"/>
<feature type="non-terminal residue" evidence="1">
    <location>
        <position position="1"/>
    </location>
</feature>
<dbReference type="AlphaFoldDB" id="A0A0B6ZPZ8"/>
<name>A0A0B6ZPZ8_9EUPU</name>
<protein>
    <submittedName>
        <fullName evidence="1">Uncharacterized protein</fullName>
    </submittedName>
</protein>
<gene>
    <name evidence="1" type="primary">ORF72096</name>
</gene>
<accession>A0A0B6ZPZ8</accession>